<feature type="transmembrane region" description="Helical" evidence="2">
    <location>
        <begin position="274"/>
        <end position="292"/>
    </location>
</feature>
<keyword evidence="2" id="KW-1133">Transmembrane helix</keyword>
<sequence>MRSEKEYVLQHATVKGKSPNPKKYENSEELVGKPQTGPLLISNNYMFSFDPDQVSRGTRIDTLSASNDDARLSDTEEIPPMHHALLLPEIGGMILANLPTITDIYFATEVCTYFGHVVATNRNIYPRLQKQLPEDFVKIRIILVDILASPDWDSWNKECNKTFDWHDNSPPVRSKESFLSVNCLTAKTADTRDALVSVLEAISPFWRSRRLSEPSTKMIKLLPRQNLHGPAYLPTIYDHRGLTIGNLVDVIVEGLGLITAFPPPDPLEEDVPKLQVVFMGPCILVMVGLAGYSPRLYGEWRRAMRPHLRWG</sequence>
<name>A0A9P4LSW5_9PEZI</name>
<dbReference type="EMBL" id="ML978735">
    <property type="protein sequence ID" value="KAF2084945.1"/>
    <property type="molecule type" value="Genomic_DNA"/>
</dbReference>
<proteinExistence type="predicted"/>
<keyword evidence="2" id="KW-0812">Transmembrane</keyword>
<dbReference type="AlphaFoldDB" id="A0A9P4LSW5"/>
<comment type="caution">
    <text evidence="3">The sequence shown here is derived from an EMBL/GenBank/DDBJ whole genome shotgun (WGS) entry which is preliminary data.</text>
</comment>
<evidence type="ECO:0000256" key="2">
    <source>
        <dbReference type="SAM" id="Phobius"/>
    </source>
</evidence>
<keyword evidence="2" id="KW-0472">Membrane</keyword>
<accession>A0A9P4LSW5</accession>
<reference evidence="3" key="1">
    <citation type="journal article" date="2020" name="Stud. Mycol.">
        <title>101 Dothideomycetes genomes: a test case for predicting lifestyles and emergence of pathogens.</title>
        <authorList>
            <person name="Haridas S."/>
            <person name="Albert R."/>
            <person name="Binder M."/>
            <person name="Bloem J."/>
            <person name="Labutti K."/>
            <person name="Salamov A."/>
            <person name="Andreopoulos B."/>
            <person name="Baker S."/>
            <person name="Barry K."/>
            <person name="Bills G."/>
            <person name="Bluhm B."/>
            <person name="Cannon C."/>
            <person name="Castanera R."/>
            <person name="Culley D."/>
            <person name="Daum C."/>
            <person name="Ezra D."/>
            <person name="Gonzalez J."/>
            <person name="Henrissat B."/>
            <person name="Kuo A."/>
            <person name="Liang C."/>
            <person name="Lipzen A."/>
            <person name="Lutzoni F."/>
            <person name="Magnuson J."/>
            <person name="Mondo S."/>
            <person name="Nolan M."/>
            <person name="Ohm R."/>
            <person name="Pangilinan J."/>
            <person name="Park H.-J."/>
            <person name="Ramirez L."/>
            <person name="Alfaro M."/>
            <person name="Sun H."/>
            <person name="Tritt A."/>
            <person name="Yoshinaga Y."/>
            <person name="Zwiers L.-H."/>
            <person name="Turgeon B."/>
            <person name="Goodwin S."/>
            <person name="Spatafora J."/>
            <person name="Crous P."/>
            <person name="Grigoriev I."/>
        </authorList>
    </citation>
    <scope>NUCLEOTIDE SEQUENCE</scope>
    <source>
        <strain evidence="3">CBS 121410</strain>
    </source>
</reference>
<organism evidence="3 4">
    <name type="scientific">Saccharata proteae CBS 121410</name>
    <dbReference type="NCBI Taxonomy" id="1314787"/>
    <lineage>
        <taxon>Eukaryota</taxon>
        <taxon>Fungi</taxon>
        <taxon>Dikarya</taxon>
        <taxon>Ascomycota</taxon>
        <taxon>Pezizomycotina</taxon>
        <taxon>Dothideomycetes</taxon>
        <taxon>Dothideomycetes incertae sedis</taxon>
        <taxon>Botryosphaeriales</taxon>
        <taxon>Saccharataceae</taxon>
        <taxon>Saccharata</taxon>
    </lineage>
</organism>
<dbReference type="Proteomes" id="UP000799776">
    <property type="component" value="Unassembled WGS sequence"/>
</dbReference>
<evidence type="ECO:0000313" key="3">
    <source>
        <dbReference type="EMBL" id="KAF2084945.1"/>
    </source>
</evidence>
<feature type="region of interest" description="Disordered" evidence="1">
    <location>
        <begin position="1"/>
        <end position="35"/>
    </location>
</feature>
<gene>
    <name evidence="3" type="ORF">K490DRAFT_68147</name>
</gene>
<evidence type="ECO:0000256" key="1">
    <source>
        <dbReference type="SAM" id="MobiDB-lite"/>
    </source>
</evidence>
<protein>
    <submittedName>
        <fullName evidence="3">Uncharacterized protein</fullName>
    </submittedName>
</protein>
<evidence type="ECO:0000313" key="4">
    <source>
        <dbReference type="Proteomes" id="UP000799776"/>
    </source>
</evidence>
<keyword evidence="4" id="KW-1185">Reference proteome</keyword>